<gene>
    <name evidence="1" type="ORF">CLV90_3461</name>
</gene>
<proteinExistence type="predicted"/>
<dbReference type="Proteomes" id="UP000294749">
    <property type="component" value="Unassembled WGS sequence"/>
</dbReference>
<keyword evidence="2" id="KW-1185">Reference proteome</keyword>
<comment type="caution">
    <text evidence="1">The sequence shown here is derived from an EMBL/GenBank/DDBJ whole genome shotgun (WGS) entry which is preliminary data.</text>
</comment>
<evidence type="ECO:0000313" key="1">
    <source>
        <dbReference type="EMBL" id="TDT40612.1"/>
    </source>
</evidence>
<accession>A0A4R7JQX6</accession>
<sequence>MYNLFPSREGLGVGVVGSISQTISNNFSGKNLIRPLWFDLPFRIIYDWYYPPLNPLPRGEVYVFDCGTGTNFEVYG</sequence>
<evidence type="ECO:0000313" key="2">
    <source>
        <dbReference type="Proteomes" id="UP000294749"/>
    </source>
</evidence>
<organism evidence="1 2">
    <name type="scientific">Maribacter spongiicola</name>
    <dbReference type="NCBI Taxonomy" id="1206753"/>
    <lineage>
        <taxon>Bacteria</taxon>
        <taxon>Pseudomonadati</taxon>
        <taxon>Bacteroidota</taxon>
        <taxon>Flavobacteriia</taxon>
        <taxon>Flavobacteriales</taxon>
        <taxon>Flavobacteriaceae</taxon>
        <taxon>Maribacter</taxon>
    </lineage>
</organism>
<reference evidence="1 2" key="1">
    <citation type="submission" date="2019-03" db="EMBL/GenBank/DDBJ databases">
        <title>Genomic Encyclopedia of Archaeal and Bacterial Type Strains, Phase II (KMG-II): from individual species to whole genera.</title>
        <authorList>
            <person name="Goeker M."/>
        </authorList>
    </citation>
    <scope>NUCLEOTIDE SEQUENCE [LARGE SCALE GENOMIC DNA]</scope>
    <source>
        <strain evidence="1 2">DSM 25233</strain>
    </source>
</reference>
<dbReference type="EMBL" id="SOAY01000014">
    <property type="protein sequence ID" value="TDT40612.1"/>
    <property type="molecule type" value="Genomic_DNA"/>
</dbReference>
<protein>
    <submittedName>
        <fullName evidence="1">Uncharacterized protein</fullName>
    </submittedName>
</protein>
<dbReference type="AlphaFoldDB" id="A0A4R7JQX6"/>
<name>A0A4R7JQX6_9FLAO</name>